<organism evidence="10 11">
    <name type="scientific">Loigolactobacillus zhaoyuanensis</name>
    <dbReference type="NCBI Taxonomy" id="2486017"/>
    <lineage>
        <taxon>Bacteria</taxon>
        <taxon>Bacillati</taxon>
        <taxon>Bacillota</taxon>
        <taxon>Bacilli</taxon>
        <taxon>Lactobacillales</taxon>
        <taxon>Lactobacillaceae</taxon>
        <taxon>Loigolactobacillus</taxon>
    </lineage>
</organism>
<evidence type="ECO:0000313" key="11">
    <source>
        <dbReference type="Proteomes" id="UP001625389"/>
    </source>
</evidence>
<evidence type="ECO:0000256" key="5">
    <source>
        <dbReference type="ARBA" id="ARBA00022822"/>
    </source>
</evidence>
<protein>
    <recommendedName>
        <fullName evidence="8">Indole-3-glycerol phosphate synthase</fullName>
        <shortName evidence="8">IGPS</shortName>
        <ecNumber evidence="8">4.1.1.48</ecNumber>
    </recommendedName>
</protein>
<keyword evidence="7 8" id="KW-0456">Lyase</keyword>
<dbReference type="InterPro" id="IPR013798">
    <property type="entry name" value="Indole-3-glycerol_P_synth_dom"/>
</dbReference>
<comment type="caution">
    <text evidence="10">The sequence shown here is derived from an EMBL/GenBank/DDBJ whole genome shotgun (WGS) entry which is preliminary data.</text>
</comment>
<keyword evidence="6 8" id="KW-0057">Aromatic amino acid biosynthesis</keyword>
<dbReference type="GO" id="GO:0004425">
    <property type="term" value="F:indole-3-glycerol-phosphate synthase activity"/>
    <property type="evidence" value="ECO:0007669"/>
    <property type="project" value="UniProtKB-EC"/>
</dbReference>
<comment type="pathway">
    <text evidence="2 8">Amino-acid biosynthesis; L-tryptophan biosynthesis; L-tryptophan from chorismate: step 4/5.</text>
</comment>
<dbReference type="Pfam" id="PF00218">
    <property type="entry name" value="IGPS"/>
    <property type="match status" value="1"/>
</dbReference>
<gene>
    <name evidence="8 10" type="primary">trpC</name>
    <name evidence="10" type="ORF">ACEN34_03090</name>
</gene>
<dbReference type="RefSeq" id="WP_407136984.1">
    <property type="nucleotide sequence ID" value="NZ_JBGQPK010000007.1"/>
</dbReference>
<dbReference type="PANTHER" id="PTHR22854:SF2">
    <property type="entry name" value="INDOLE-3-GLYCEROL-PHOSPHATE SYNTHASE"/>
    <property type="match status" value="1"/>
</dbReference>
<evidence type="ECO:0000256" key="3">
    <source>
        <dbReference type="ARBA" id="ARBA00022605"/>
    </source>
</evidence>
<dbReference type="PROSITE" id="PS00614">
    <property type="entry name" value="IGPS"/>
    <property type="match status" value="1"/>
</dbReference>
<evidence type="ECO:0000256" key="8">
    <source>
        <dbReference type="HAMAP-Rule" id="MF_00134"/>
    </source>
</evidence>
<dbReference type="Gene3D" id="3.20.20.70">
    <property type="entry name" value="Aldolase class I"/>
    <property type="match status" value="1"/>
</dbReference>
<feature type="domain" description="Indole-3-glycerol phosphate synthase" evidence="9">
    <location>
        <begin position="3"/>
        <end position="256"/>
    </location>
</feature>
<dbReference type="NCBIfam" id="NF001377">
    <property type="entry name" value="PRK00278.2-4"/>
    <property type="match status" value="1"/>
</dbReference>
<dbReference type="InterPro" id="IPR045186">
    <property type="entry name" value="Indole-3-glycerol_P_synth"/>
</dbReference>
<keyword evidence="3 8" id="KW-0028">Amino-acid biosynthesis</keyword>
<comment type="similarity">
    <text evidence="8">Belongs to the TrpC family.</text>
</comment>
<keyword evidence="5 8" id="KW-0822">Tryptophan biosynthesis</keyword>
<keyword evidence="11" id="KW-1185">Reference proteome</keyword>
<dbReference type="EC" id="4.1.1.48" evidence="8"/>
<name>A0ABW8UAS4_9LACO</name>
<sequence>MILDQLVNATKKRITRQQQQVPLATLQAQVAQLPARTNFAFETQLLKPGLAVIGELKKASPSKGLIANDFPYQQIACDYEQAGVAAISVLTEPDYFQGNDQFLPQVGQTVKLPLLRKDFTVAPYMIYQARLLGASAILLIVAILTDEQLRDYLALAEQLGLSALVEAHDAKEIKQALTAGARIIGVNNRNLKDFSVNLQNSIQLRQQVPADVLFVAESGIRTAADIAQLKTAGVDAVLIGETLMRATNKAAKLQELGV</sequence>
<evidence type="ECO:0000256" key="2">
    <source>
        <dbReference type="ARBA" id="ARBA00004696"/>
    </source>
</evidence>
<evidence type="ECO:0000256" key="6">
    <source>
        <dbReference type="ARBA" id="ARBA00023141"/>
    </source>
</evidence>
<evidence type="ECO:0000313" key="10">
    <source>
        <dbReference type="EMBL" id="MFL2028596.1"/>
    </source>
</evidence>
<dbReference type="CDD" id="cd00331">
    <property type="entry name" value="IGPS"/>
    <property type="match status" value="1"/>
</dbReference>
<evidence type="ECO:0000259" key="9">
    <source>
        <dbReference type="Pfam" id="PF00218"/>
    </source>
</evidence>
<dbReference type="InterPro" id="IPR001468">
    <property type="entry name" value="Indole-3-GlycerolPSynthase_CS"/>
</dbReference>
<comment type="catalytic activity">
    <reaction evidence="1 8">
        <text>1-(2-carboxyphenylamino)-1-deoxy-D-ribulose 5-phosphate + H(+) = (1S,2R)-1-C-(indol-3-yl)glycerol 3-phosphate + CO2 + H2O</text>
        <dbReference type="Rhea" id="RHEA:23476"/>
        <dbReference type="ChEBI" id="CHEBI:15377"/>
        <dbReference type="ChEBI" id="CHEBI:15378"/>
        <dbReference type="ChEBI" id="CHEBI:16526"/>
        <dbReference type="ChEBI" id="CHEBI:58613"/>
        <dbReference type="ChEBI" id="CHEBI:58866"/>
        <dbReference type="EC" id="4.1.1.48"/>
    </reaction>
</comment>
<dbReference type="EMBL" id="JBGQPK010000007">
    <property type="protein sequence ID" value="MFL2028596.1"/>
    <property type="molecule type" value="Genomic_DNA"/>
</dbReference>
<dbReference type="PANTHER" id="PTHR22854">
    <property type="entry name" value="TRYPTOPHAN BIOSYNTHESIS PROTEIN"/>
    <property type="match status" value="1"/>
</dbReference>
<evidence type="ECO:0000256" key="4">
    <source>
        <dbReference type="ARBA" id="ARBA00022793"/>
    </source>
</evidence>
<dbReference type="Proteomes" id="UP001625389">
    <property type="component" value="Unassembled WGS sequence"/>
</dbReference>
<dbReference type="HAMAP" id="MF_00134_B">
    <property type="entry name" value="IGPS_B"/>
    <property type="match status" value="1"/>
</dbReference>
<evidence type="ECO:0000256" key="1">
    <source>
        <dbReference type="ARBA" id="ARBA00001633"/>
    </source>
</evidence>
<reference evidence="10 11" key="1">
    <citation type="submission" date="2024-08" db="EMBL/GenBank/DDBJ databases">
        <authorList>
            <person name="Arias E."/>
        </authorList>
    </citation>
    <scope>NUCLEOTIDE SEQUENCE [LARGE SCALE GENOMIC DNA]</scope>
    <source>
        <strain evidence="10 11">FAM 25317</strain>
    </source>
</reference>
<accession>A0ABW8UAS4</accession>
<dbReference type="InterPro" id="IPR013785">
    <property type="entry name" value="Aldolase_TIM"/>
</dbReference>
<proteinExistence type="inferred from homology"/>
<dbReference type="SUPFAM" id="SSF51366">
    <property type="entry name" value="Ribulose-phoshate binding barrel"/>
    <property type="match status" value="1"/>
</dbReference>
<evidence type="ECO:0000256" key="7">
    <source>
        <dbReference type="ARBA" id="ARBA00023239"/>
    </source>
</evidence>
<dbReference type="InterPro" id="IPR011060">
    <property type="entry name" value="RibuloseP-bd_barrel"/>
</dbReference>
<keyword evidence="4 8" id="KW-0210">Decarboxylase</keyword>